<proteinExistence type="predicted"/>
<feature type="region of interest" description="Disordered" evidence="7">
    <location>
        <begin position="704"/>
        <end position="731"/>
    </location>
</feature>
<evidence type="ECO:0000313" key="10">
    <source>
        <dbReference type="EMBL" id="KAK0449646.1"/>
    </source>
</evidence>
<dbReference type="InterPro" id="IPR011527">
    <property type="entry name" value="ABC1_TM_dom"/>
</dbReference>
<gene>
    <name evidence="10" type="ORF">EV420DRAFT_1483163</name>
</gene>
<evidence type="ECO:0008006" key="12">
    <source>
        <dbReference type="Google" id="ProtNLM"/>
    </source>
</evidence>
<dbReference type="InterPro" id="IPR003593">
    <property type="entry name" value="AAA+_ATPase"/>
</dbReference>
<evidence type="ECO:0000256" key="6">
    <source>
        <dbReference type="ARBA" id="ARBA00023136"/>
    </source>
</evidence>
<keyword evidence="11" id="KW-1185">Reference proteome</keyword>
<dbReference type="GeneID" id="85353493"/>
<dbReference type="InterPro" id="IPR027417">
    <property type="entry name" value="P-loop_NTPase"/>
</dbReference>
<feature type="domain" description="ABC transporter" evidence="8">
    <location>
        <begin position="480"/>
        <end position="725"/>
    </location>
</feature>
<evidence type="ECO:0000256" key="3">
    <source>
        <dbReference type="ARBA" id="ARBA00022741"/>
    </source>
</evidence>
<reference evidence="10" key="1">
    <citation type="submission" date="2023-06" db="EMBL/GenBank/DDBJ databases">
        <authorList>
            <consortium name="Lawrence Berkeley National Laboratory"/>
            <person name="Ahrendt S."/>
            <person name="Sahu N."/>
            <person name="Indic B."/>
            <person name="Wong-Bajracharya J."/>
            <person name="Merenyi Z."/>
            <person name="Ke H.-M."/>
            <person name="Monk M."/>
            <person name="Kocsube S."/>
            <person name="Drula E."/>
            <person name="Lipzen A."/>
            <person name="Balint B."/>
            <person name="Henrissat B."/>
            <person name="Andreopoulos B."/>
            <person name="Martin F.M."/>
            <person name="Harder C.B."/>
            <person name="Rigling D."/>
            <person name="Ford K.L."/>
            <person name="Foster G.D."/>
            <person name="Pangilinan J."/>
            <person name="Papanicolaou A."/>
            <person name="Barry K."/>
            <person name="LaButti K."/>
            <person name="Viragh M."/>
            <person name="Koriabine M."/>
            <person name="Yan M."/>
            <person name="Riley R."/>
            <person name="Champramary S."/>
            <person name="Plett K.L."/>
            <person name="Tsai I.J."/>
            <person name="Slot J."/>
            <person name="Sipos G."/>
            <person name="Plett J."/>
            <person name="Nagy L.G."/>
            <person name="Grigoriev I.V."/>
        </authorList>
    </citation>
    <scope>NUCLEOTIDE SEQUENCE</scope>
    <source>
        <strain evidence="10">CCBAS 213</strain>
    </source>
</reference>
<keyword evidence="6" id="KW-0472">Membrane</keyword>
<dbReference type="Pfam" id="PF00664">
    <property type="entry name" value="ABC_membrane"/>
    <property type="match status" value="1"/>
</dbReference>
<dbReference type="AlphaFoldDB" id="A0AA39JVE8"/>
<evidence type="ECO:0000313" key="11">
    <source>
        <dbReference type="Proteomes" id="UP001175211"/>
    </source>
</evidence>
<keyword evidence="2" id="KW-0812">Transmembrane</keyword>
<evidence type="ECO:0000256" key="2">
    <source>
        <dbReference type="ARBA" id="ARBA00022692"/>
    </source>
</evidence>
<evidence type="ECO:0000259" key="9">
    <source>
        <dbReference type="PROSITE" id="PS50929"/>
    </source>
</evidence>
<keyword evidence="5" id="KW-1133">Transmembrane helix</keyword>
<dbReference type="GO" id="GO:0005524">
    <property type="term" value="F:ATP binding"/>
    <property type="evidence" value="ECO:0007669"/>
    <property type="project" value="UniProtKB-KW"/>
</dbReference>
<protein>
    <recommendedName>
        <fullName evidence="12">ABC transporter domain-containing protein</fullName>
    </recommendedName>
</protein>
<keyword evidence="3" id="KW-0547">Nucleotide-binding</keyword>
<feature type="domain" description="ABC transmembrane type-1" evidence="9">
    <location>
        <begin position="352"/>
        <end position="452"/>
    </location>
</feature>
<dbReference type="InterPro" id="IPR036640">
    <property type="entry name" value="ABC1_TM_sf"/>
</dbReference>
<dbReference type="Gene3D" id="3.40.50.300">
    <property type="entry name" value="P-loop containing nucleotide triphosphate hydrolases"/>
    <property type="match status" value="1"/>
</dbReference>
<dbReference type="SUPFAM" id="SSF90123">
    <property type="entry name" value="ABC transporter transmembrane region"/>
    <property type="match status" value="1"/>
</dbReference>
<evidence type="ECO:0000256" key="7">
    <source>
        <dbReference type="SAM" id="MobiDB-lite"/>
    </source>
</evidence>
<organism evidence="10 11">
    <name type="scientific">Armillaria tabescens</name>
    <name type="common">Ringless honey mushroom</name>
    <name type="synonym">Agaricus tabescens</name>
    <dbReference type="NCBI Taxonomy" id="1929756"/>
    <lineage>
        <taxon>Eukaryota</taxon>
        <taxon>Fungi</taxon>
        <taxon>Dikarya</taxon>
        <taxon>Basidiomycota</taxon>
        <taxon>Agaricomycotina</taxon>
        <taxon>Agaricomycetes</taxon>
        <taxon>Agaricomycetidae</taxon>
        <taxon>Agaricales</taxon>
        <taxon>Marasmiineae</taxon>
        <taxon>Physalacriaceae</taxon>
        <taxon>Desarmillaria</taxon>
    </lineage>
</organism>
<dbReference type="GO" id="GO:0015421">
    <property type="term" value="F:ABC-type oligopeptide transporter activity"/>
    <property type="evidence" value="ECO:0007669"/>
    <property type="project" value="TreeGrafter"/>
</dbReference>
<dbReference type="PANTHER" id="PTHR43394">
    <property type="entry name" value="ATP-DEPENDENT PERMEASE MDL1, MITOCHONDRIAL"/>
    <property type="match status" value="1"/>
</dbReference>
<evidence type="ECO:0000256" key="4">
    <source>
        <dbReference type="ARBA" id="ARBA00022840"/>
    </source>
</evidence>
<dbReference type="InterPro" id="IPR003439">
    <property type="entry name" value="ABC_transporter-like_ATP-bd"/>
</dbReference>
<dbReference type="SUPFAM" id="SSF52540">
    <property type="entry name" value="P-loop containing nucleoside triphosphate hydrolases"/>
    <property type="match status" value="1"/>
</dbReference>
<dbReference type="GO" id="GO:0090374">
    <property type="term" value="P:oligopeptide export from mitochondrion"/>
    <property type="evidence" value="ECO:0007669"/>
    <property type="project" value="TreeGrafter"/>
</dbReference>
<dbReference type="RefSeq" id="XP_060326938.1">
    <property type="nucleotide sequence ID" value="XM_060469945.1"/>
</dbReference>
<comment type="caution">
    <text evidence="10">The sequence shown here is derived from an EMBL/GenBank/DDBJ whole genome shotgun (WGS) entry which is preliminary data.</text>
</comment>
<evidence type="ECO:0000256" key="5">
    <source>
        <dbReference type="ARBA" id="ARBA00022989"/>
    </source>
</evidence>
<dbReference type="GO" id="GO:0005743">
    <property type="term" value="C:mitochondrial inner membrane"/>
    <property type="evidence" value="ECO:0007669"/>
    <property type="project" value="TreeGrafter"/>
</dbReference>
<dbReference type="PROSITE" id="PS50893">
    <property type="entry name" value="ABC_TRANSPORTER_2"/>
    <property type="match status" value="1"/>
</dbReference>
<dbReference type="Pfam" id="PF00005">
    <property type="entry name" value="ABC_tran"/>
    <property type="match status" value="1"/>
</dbReference>
<dbReference type="PROSITE" id="PS50929">
    <property type="entry name" value="ABC_TM1F"/>
    <property type="match status" value="1"/>
</dbReference>
<dbReference type="EMBL" id="JAUEPS010000038">
    <property type="protein sequence ID" value="KAK0449646.1"/>
    <property type="molecule type" value="Genomic_DNA"/>
</dbReference>
<name>A0AA39JVE8_ARMTA</name>
<keyword evidence="4" id="KW-0067">ATP-binding</keyword>
<dbReference type="Proteomes" id="UP001175211">
    <property type="component" value="Unassembled WGS sequence"/>
</dbReference>
<dbReference type="InterPro" id="IPR039421">
    <property type="entry name" value="Type_1_exporter"/>
</dbReference>
<dbReference type="Gene3D" id="1.20.1560.10">
    <property type="entry name" value="ABC transporter type 1, transmembrane domain"/>
    <property type="match status" value="1"/>
</dbReference>
<sequence>MCQTGIPALKNLWRTVASWTYAPTRLSSTGMAGTVGLGRVHEGLEHGHVLDKGPKFQGHMLSFCERQADACPRMLQGHSGLNFEKCRVTQTTNSLHETVWVALNKIVLCQAAIQRMEGIVWRGRSYPAYASQMRKLLDIGLWPLERVVVAVSKVFPHVYLPVRPKGRPADDRGVWGDYEGVGTIQDDTWDLPCARAISDPRELWKASSRPAAWFILQTLRFCQQRWLETTQATKIEDCLRPLGHPWAAEIDGQDLRWESERKRERISAVPLGMFCQVVHTTSVVSWSVYDLLNRRPVCIALFLPFLGTHPRHPRLCPHSGFSTSLLPGGSLVLSFPSNDPKNPVAATLIDHAVSAVATVKAFNAASQERDSLSTVLDRVKVADKKLIAVWGLTSGLSQFVMMSVFMQAFWFGSKLVKQSKVEPGDVMAVFWTCLIATSNLQMCIPKFITLTKGKFAMVALLVLADSEEAGALTPVSPSYYSRASIFHGRPYPSRPSVLVLRDVSIYLPALPASETTFVVGSSGPGKSTIASLLLRLYKPRSGQIELDDQDIAYLDDNWTTEHICHFPKLVHDNVAMGLAGSETGRKLEHATRAEVMQACQAAMIPDFIRDLPDGYETKLGNGGANLSGGQKQRLAIAQARLRNPSVLILDEATSALDPTSRVLITSKDFVYVLKNGTVIEQGYRADLERSEGEFKAMMGSQAVADVSTIDDTERPESVTTEGDEEKDSVSQPFSLQFTLTSPAFSHHSATSLLIKKDNCAVTRRRSTRPSRMNRRRATLADIHELLDPVADTKVSNEAQNTSVINTFGAIVLSIAAVDGLLMGLKYFIMETRIPAPS</sequence>
<accession>A0AA39JVE8</accession>
<comment type="subcellular location">
    <subcellularLocation>
        <location evidence="1">Membrane</location>
        <topology evidence="1">Multi-pass membrane protein</topology>
    </subcellularLocation>
</comment>
<dbReference type="PANTHER" id="PTHR43394:SF15">
    <property type="entry name" value="ALPHA-FACTOR-TRANSPORTING ATPASE"/>
    <property type="match status" value="1"/>
</dbReference>
<dbReference type="SMART" id="SM00382">
    <property type="entry name" value="AAA"/>
    <property type="match status" value="1"/>
</dbReference>
<evidence type="ECO:0000259" key="8">
    <source>
        <dbReference type="PROSITE" id="PS50893"/>
    </source>
</evidence>
<evidence type="ECO:0000256" key="1">
    <source>
        <dbReference type="ARBA" id="ARBA00004141"/>
    </source>
</evidence>
<dbReference type="GO" id="GO:0016887">
    <property type="term" value="F:ATP hydrolysis activity"/>
    <property type="evidence" value="ECO:0007669"/>
    <property type="project" value="InterPro"/>
</dbReference>